<feature type="region of interest" description="Disordered" evidence="1">
    <location>
        <begin position="213"/>
        <end position="246"/>
    </location>
</feature>
<sequence>MTESDSLPLHEELAMRERLIARRQQQSENALAVHDWVTEPQRRHYERLFEARDGDTAEHLRGVLARQTAVQVAAQARVAHVRAAFPDQPEFVTSGELLAIRQHAHELEQLREKMQRSVGGAYPFQVKSATALPADVVSATNSSSLRTPTVAIGKTCSRAGEADVLIGKEATTTVQPSCTTAGAAERQQHSPENTVIATASPCTIMSDAATNTCAVDSDDRDGRDSAGVQSARHAKTPSPSPVKPQRAAMSFLPGDVEDGDSGRAAGDAQVQSRCVPRFPDATLSSTQQQRTLAVPALEDAEHGRALSYPLRGSGGKGTGSLTPERLASIHSTRLYVSSQRGTEWQEDSTASDASSSSLPRVSPTPASPVRPSRSAFLQEGGVRPPVSSTRDRRKGSPRSASSHPSATPAAGGTSRSGVVSAGRTRALTPHRTTKSAALLSKRTEPIQAHQRIVQREVSKCMALRAQAILAEHGVGVDVCLVERHVSALLRLSKDRRELLFYLDRVEQVPQPSPCASPLPSKVASSGTSPLRSLYSVGLGSHLPLTSSAPETVSRAPPLPRRYPPLSPSAAVSLASSGHPPEAPTIIAPFDTSVRGKAVMGRGGGVVGAPSRGFAQSPSQQQQPPVYASPSQSVCSVPLRLPSSSPLPSRSATATLPRRSLSPSAGALTRPIHVRELHHFPCAYSRVYVPFGVMGYESDRGLGGPRTWEDVSDVLCGPASFEVLRRYRCPLFAGFEGKSWAPYRVYLIIPEFERIDEPKNAVLLVLDFRQRVDWVLFLLATQHSVRDRCMSHNGVDGKAHAPLMSRNGSNVGSPVLSYGRALWMLAVQRLHRARALRRASPLISDMALRSRFAGQHDSRGAGGNGGGDAPAMGPSYVDKGAVHPLAGGGAPISRFAYPPDFHSGDHRGAASRVRSSSKVDTSSPPREQKTSPAHHRDPKLDWGRGISPAAGELASRTDGRADLRGWNSGQQRTHPARSHGLVAPPLVASVQPLSAQETSKPRFALLRRVSRGLRFGRVSKDE</sequence>
<accession>A0A836LD01</accession>
<feature type="region of interest" description="Disordered" evidence="1">
    <location>
        <begin position="896"/>
        <end position="980"/>
    </location>
</feature>
<dbReference type="EMBL" id="JAFJZO010000018">
    <property type="protein sequence ID" value="KAG5507574.1"/>
    <property type="molecule type" value="Genomic_DNA"/>
</dbReference>
<feature type="region of interest" description="Disordered" evidence="1">
    <location>
        <begin position="545"/>
        <end position="577"/>
    </location>
</feature>
<dbReference type="Proteomes" id="UP000674318">
    <property type="component" value="Unassembled WGS sequence"/>
</dbReference>
<feature type="region of interest" description="Disordered" evidence="1">
    <location>
        <begin position="601"/>
        <end position="663"/>
    </location>
</feature>
<dbReference type="OrthoDB" id="267750at2759"/>
<dbReference type="GeneID" id="94292549"/>
<keyword evidence="3" id="KW-1185">Reference proteome</keyword>
<evidence type="ECO:0000256" key="1">
    <source>
        <dbReference type="SAM" id="MobiDB-lite"/>
    </source>
</evidence>
<feature type="compositionally biased region" description="Pro residues" evidence="1">
    <location>
        <begin position="556"/>
        <end position="566"/>
    </location>
</feature>
<feature type="compositionally biased region" description="Basic and acidic residues" evidence="1">
    <location>
        <begin position="925"/>
        <end position="941"/>
    </location>
</feature>
<feature type="compositionally biased region" description="Polar residues" evidence="1">
    <location>
        <begin position="912"/>
        <end position="924"/>
    </location>
</feature>
<proteinExistence type="predicted"/>
<feature type="region of interest" description="Disordered" evidence="1">
    <location>
        <begin position="305"/>
        <end position="325"/>
    </location>
</feature>
<evidence type="ECO:0000313" key="2">
    <source>
        <dbReference type="EMBL" id="KAG5507574.1"/>
    </source>
</evidence>
<protein>
    <submittedName>
        <fullName evidence="2">Uncharacterized protein</fullName>
    </submittedName>
</protein>
<dbReference type="AlphaFoldDB" id="A0A836LD01"/>
<name>A0A836LD01_9TRYP</name>
<comment type="caution">
    <text evidence="2">The sequence shown here is derived from an EMBL/GenBank/DDBJ whole genome shotgun (WGS) entry which is preliminary data.</text>
</comment>
<feature type="region of interest" description="Disordered" evidence="1">
    <location>
        <begin position="854"/>
        <end position="874"/>
    </location>
</feature>
<evidence type="ECO:0000313" key="3">
    <source>
        <dbReference type="Proteomes" id="UP000674318"/>
    </source>
</evidence>
<feature type="region of interest" description="Disordered" evidence="1">
    <location>
        <begin position="338"/>
        <end position="440"/>
    </location>
</feature>
<gene>
    <name evidence="2" type="ORF">JKF63_06523</name>
</gene>
<organism evidence="2 3">
    <name type="scientific">Porcisia hertigi</name>
    <dbReference type="NCBI Taxonomy" id="2761500"/>
    <lineage>
        <taxon>Eukaryota</taxon>
        <taxon>Discoba</taxon>
        <taxon>Euglenozoa</taxon>
        <taxon>Kinetoplastea</taxon>
        <taxon>Metakinetoplastina</taxon>
        <taxon>Trypanosomatida</taxon>
        <taxon>Trypanosomatidae</taxon>
        <taxon>Leishmaniinae</taxon>
        <taxon>Porcisia</taxon>
    </lineage>
</organism>
<dbReference type="KEGG" id="phet:94292549"/>
<feature type="compositionally biased region" description="Low complexity" evidence="1">
    <location>
        <begin position="614"/>
        <end position="650"/>
    </location>
</feature>
<feature type="compositionally biased region" description="Low complexity" evidence="1">
    <location>
        <begin position="567"/>
        <end position="576"/>
    </location>
</feature>
<feature type="compositionally biased region" description="Low complexity" evidence="1">
    <location>
        <begin position="397"/>
        <end position="412"/>
    </location>
</feature>
<dbReference type="RefSeq" id="XP_067757889.1">
    <property type="nucleotide sequence ID" value="XM_067902472.1"/>
</dbReference>
<reference evidence="2 3" key="1">
    <citation type="submission" date="2021-02" db="EMBL/GenBank/DDBJ databases">
        <title>Porcisia hertigi Genome sequencing and assembly.</title>
        <authorList>
            <person name="Almutairi H."/>
            <person name="Gatherer D."/>
        </authorList>
    </citation>
    <scope>NUCLEOTIDE SEQUENCE [LARGE SCALE GENOMIC DNA]</scope>
    <source>
        <strain evidence="2 3">C119</strain>
    </source>
</reference>
<feature type="compositionally biased region" description="Low complexity" evidence="1">
    <location>
        <begin position="347"/>
        <end position="357"/>
    </location>
</feature>